<feature type="domain" description="Protein kinase" evidence="3">
    <location>
        <begin position="50"/>
        <end position="362"/>
    </location>
</feature>
<dbReference type="EMBL" id="CAMPGE010030235">
    <property type="protein sequence ID" value="CAI2387746.1"/>
    <property type="molecule type" value="Genomic_DNA"/>
</dbReference>
<dbReference type="SUPFAM" id="SSF56112">
    <property type="entry name" value="Protein kinase-like (PK-like)"/>
    <property type="match status" value="1"/>
</dbReference>
<comment type="caution">
    <text evidence="4">The sequence shown here is derived from an EMBL/GenBank/DDBJ whole genome shotgun (WGS) entry which is preliminary data.</text>
</comment>
<protein>
    <recommendedName>
        <fullName evidence="3">Protein kinase domain-containing protein</fullName>
    </recommendedName>
</protein>
<keyword evidence="5" id="KW-1185">Reference proteome</keyword>
<evidence type="ECO:0000256" key="2">
    <source>
        <dbReference type="SAM" id="Coils"/>
    </source>
</evidence>
<keyword evidence="2" id="KW-0175">Coiled coil</keyword>
<dbReference type="SMART" id="SM00015">
    <property type="entry name" value="IQ"/>
    <property type="match status" value="3"/>
</dbReference>
<dbReference type="GO" id="GO:0004672">
    <property type="term" value="F:protein kinase activity"/>
    <property type="evidence" value="ECO:0007669"/>
    <property type="project" value="InterPro"/>
</dbReference>
<dbReference type="GO" id="GO:0005524">
    <property type="term" value="F:ATP binding"/>
    <property type="evidence" value="ECO:0007669"/>
    <property type="project" value="InterPro"/>
</dbReference>
<dbReference type="AlphaFoldDB" id="A0AAD1Y982"/>
<dbReference type="InterPro" id="IPR000048">
    <property type="entry name" value="IQ_motif_EF-hand-BS"/>
</dbReference>
<name>A0AAD1Y982_EUPCR</name>
<dbReference type="InterPro" id="IPR000719">
    <property type="entry name" value="Prot_kinase_dom"/>
</dbReference>
<dbReference type="PROSITE" id="PS50011">
    <property type="entry name" value="PROTEIN_KINASE_DOM"/>
    <property type="match status" value="1"/>
</dbReference>
<evidence type="ECO:0000313" key="5">
    <source>
        <dbReference type="Proteomes" id="UP001295684"/>
    </source>
</evidence>
<dbReference type="Gene3D" id="1.10.510.10">
    <property type="entry name" value="Transferase(Phosphotransferase) domain 1"/>
    <property type="match status" value="1"/>
</dbReference>
<gene>
    <name evidence="4" type="ORF">ECRASSUSDP1_LOCUS29380</name>
</gene>
<dbReference type="PROSITE" id="PS50096">
    <property type="entry name" value="IQ"/>
    <property type="match status" value="3"/>
</dbReference>
<dbReference type="Proteomes" id="UP001295684">
    <property type="component" value="Unassembled WGS sequence"/>
</dbReference>
<dbReference type="Pfam" id="PF00612">
    <property type="entry name" value="IQ"/>
    <property type="match status" value="2"/>
</dbReference>
<dbReference type="PANTHER" id="PTHR24362:SF309">
    <property type="entry name" value="PROTEIN KINASE DOMAIN-CONTAINING PROTEIN"/>
    <property type="match status" value="1"/>
</dbReference>
<evidence type="ECO:0000259" key="3">
    <source>
        <dbReference type="PROSITE" id="PS50011"/>
    </source>
</evidence>
<dbReference type="Gene3D" id="1.20.5.190">
    <property type="match status" value="2"/>
</dbReference>
<accession>A0AAD1Y982</accession>
<dbReference type="InterPro" id="IPR008979">
    <property type="entry name" value="Galactose-bd-like_sf"/>
</dbReference>
<dbReference type="Pfam" id="PF00069">
    <property type="entry name" value="Pkinase"/>
    <property type="match status" value="1"/>
</dbReference>
<feature type="coiled-coil region" evidence="2">
    <location>
        <begin position="535"/>
        <end position="562"/>
    </location>
</feature>
<organism evidence="4 5">
    <name type="scientific">Euplotes crassus</name>
    <dbReference type="NCBI Taxonomy" id="5936"/>
    <lineage>
        <taxon>Eukaryota</taxon>
        <taxon>Sar</taxon>
        <taxon>Alveolata</taxon>
        <taxon>Ciliophora</taxon>
        <taxon>Intramacronucleata</taxon>
        <taxon>Spirotrichea</taxon>
        <taxon>Hypotrichia</taxon>
        <taxon>Euplotida</taxon>
        <taxon>Euplotidae</taxon>
        <taxon>Moneuplotes</taxon>
    </lineage>
</organism>
<dbReference type="SUPFAM" id="SSF49785">
    <property type="entry name" value="Galactose-binding domain-like"/>
    <property type="match status" value="1"/>
</dbReference>
<reference evidence="4" key="1">
    <citation type="submission" date="2023-07" db="EMBL/GenBank/DDBJ databases">
        <authorList>
            <consortium name="AG Swart"/>
            <person name="Singh M."/>
            <person name="Singh A."/>
            <person name="Seah K."/>
            <person name="Emmerich C."/>
        </authorList>
    </citation>
    <scope>NUCLEOTIDE SEQUENCE</scope>
    <source>
        <strain evidence="4">DP1</strain>
    </source>
</reference>
<dbReference type="PANTHER" id="PTHR24362">
    <property type="entry name" value="SERINE/THREONINE-PROTEIN KINASE NEK"/>
    <property type="match status" value="1"/>
</dbReference>
<evidence type="ECO:0000256" key="1">
    <source>
        <dbReference type="ARBA" id="ARBA00023170"/>
    </source>
</evidence>
<dbReference type="InterPro" id="IPR011009">
    <property type="entry name" value="Kinase-like_dom_sf"/>
</dbReference>
<proteinExistence type="predicted"/>
<keyword evidence="1" id="KW-0675">Receptor</keyword>
<evidence type="ECO:0000313" key="4">
    <source>
        <dbReference type="EMBL" id="CAI2387746.1"/>
    </source>
</evidence>
<sequence>MSYQLADSTRGSYSQIDKWKKNNSKKNHLALLDDMGYDKPTYGGVKLQPLHKNAIVPYGDTGEVYGNNELTLFKIKSIEDLVIDYEQALAIKRGDLAIIQGDVFRCRAAAPHLSEQPLVLKRLDCIDRRIYDLKVYEFDHFMRFRNHPNITTLYTYWGEKSQNPYCYKSLVAIFEEGVFGDMLRCVVLNDERPSYKMILKYLCDICKALSLLHNNNIIHGSVKPSSIYINDQNVALLGEMAKVELDSARHTHQLFSKILIGESMPHTLIYWAPEVLKLEKYSTSADMWALGVTMYQIATGEHPFTVSNEDEFRDDLLTANYDSSRLENYPRLEIIIENFLKVDAEERWDANMALAFAQEEFVIEIQRIWRGYKGRLEFMRRCRALILIQARAKGMITRIRYRNRKKQTEEEAIVKIQSIFKGLKQRKLFLKKRNAILKIQGTVLSIQFTNAFQNTREQVMKCQMLIKRNLAMKKFYEERNKRKKLDENLAQINSLIKLHNIEASSFKYEESDSRRSFKDYELDEVKKREKDEAFIGNIQEELRRLLDENKKLHQQLQSRENEEFGEETKIGHLKEIEKNLGSNSYQLDGMLDELSRNVKRMAIDTKNSRKLPIKIQHPYQYSRWDSINDPYNVVENVLKDDDTLYKALTPDIDLTLNHGRKCFVSEILIHGGDGGPANVEIYTSQFPNTWDFLEAFECSDDEIQRLTLPGENIVKYLKIRCLRSNQGGKIVRIRHIEVNGISKE</sequence>